<evidence type="ECO:0000313" key="1">
    <source>
        <dbReference type="EMBL" id="KAH7933048.1"/>
    </source>
</evidence>
<comment type="caution">
    <text evidence="1">The sequence shown here is derived from an EMBL/GenBank/DDBJ whole genome shotgun (WGS) entry which is preliminary data.</text>
</comment>
<protein>
    <submittedName>
        <fullName evidence="1">Uncharacterized protein</fullName>
    </submittedName>
</protein>
<sequence>MAGNPNANDACLPATGPMELVPTQRGGFKAEYLGRTFTMESRKRSRYYWRCDIRCCKARLSTDVYGSDHMVYTFKAHNERLHQRATCETKRKRCSATNMKKTKFRQNALIHMGSADYQRFSRKLVKCTCLEYPIGFHSTKAAFQDQVQVPREDDSPVSIAGAVGTEDQKGTGALVRVDGGGGPLSTPIEIQIVTKRHSEEQYPFERPLRLQGFAAVEFATA</sequence>
<accession>A0ACB8C2I6</accession>
<keyword evidence="2" id="KW-1185">Reference proteome</keyword>
<evidence type="ECO:0000313" key="2">
    <source>
        <dbReference type="Proteomes" id="UP000821865"/>
    </source>
</evidence>
<dbReference type="EMBL" id="CM023478">
    <property type="protein sequence ID" value="KAH7933048.1"/>
    <property type="molecule type" value="Genomic_DNA"/>
</dbReference>
<reference evidence="1" key="1">
    <citation type="submission" date="2020-05" db="EMBL/GenBank/DDBJ databases">
        <title>Large-scale comparative analyses of tick genomes elucidate their genetic diversity and vector capacities.</title>
        <authorList>
            <person name="Jia N."/>
            <person name="Wang J."/>
            <person name="Shi W."/>
            <person name="Du L."/>
            <person name="Sun Y."/>
            <person name="Zhan W."/>
            <person name="Jiang J."/>
            <person name="Wang Q."/>
            <person name="Zhang B."/>
            <person name="Ji P."/>
            <person name="Sakyi L.B."/>
            <person name="Cui X."/>
            <person name="Yuan T."/>
            <person name="Jiang B."/>
            <person name="Yang W."/>
            <person name="Lam T.T.-Y."/>
            <person name="Chang Q."/>
            <person name="Ding S."/>
            <person name="Wang X."/>
            <person name="Zhu J."/>
            <person name="Ruan X."/>
            <person name="Zhao L."/>
            <person name="Wei J."/>
            <person name="Que T."/>
            <person name="Du C."/>
            <person name="Cheng J."/>
            <person name="Dai P."/>
            <person name="Han X."/>
            <person name="Huang E."/>
            <person name="Gao Y."/>
            <person name="Liu J."/>
            <person name="Shao H."/>
            <person name="Ye R."/>
            <person name="Li L."/>
            <person name="Wei W."/>
            <person name="Wang X."/>
            <person name="Wang C."/>
            <person name="Yang T."/>
            <person name="Huo Q."/>
            <person name="Li W."/>
            <person name="Guo W."/>
            <person name="Chen H."/>
            <person name="Zhou L."/>
            <person name="Ni X."/>
            <person name="Tian J."/>
            <person name="Zhou Y."/>
            <person name="Sheng Y."/>
            <person name="Liu T."/>
            <person name="Pan Y."/>
            <person name="Xia L."/>
            <person name="Li J."/>
            <person name="Zhao F."/>
            <person name="Cao W."/>
        </authorList>
    </citation>
    <scope>NUCLEOTIDE SEQUENCE</scope>
    <source>
        <strain evidence="1">Dsil-2018</strain>
    </source>
</reference>
<organism evidence="1 2">
    <name type="scientific">Dermacentor silvarum</name>
    <name type="common">Tick</name>
    <dbReference type="NCBI Taxonomy" id="543639"/>
    <lineage>
        <taxon>Eukaryota</taxon>
        <taxon>Metazoa</taxon>
        <taxon>Ecdysozoa</taxon>
        <taxon>Arthropoda</taxon>
        <taxon>Chelicerata</taxon>
        <taxon>Arachnida</taxon>
        <taxon>Acari</taxon>
        <taxon>Parasitiformes</taxon>
        <taxon>Ixodida</taxon>
        <taxon>Ixodoidea</taxon>
        <taxon>Ixodidae</taxon>
        <taxon>Rhipicephalinae</taxon>
        <taxon>Dermacentor</taxon>
    </lineage>
</organism>
<gene>
    <name evidence="1" type="ORF">HPB49_007580</name>
</gene>
<dbReference type="Proteomes" id="UP000821865">
    <property type="component" value="Chromosome 9"/>
</dbReference>
<name>A0ACB8C2I6_DERSI</name>
<proteinExistence type="predicted"/>